<evidence type="ECO:0000313" key="1">
    <source>
        <dbReference type="EMBL" id="MPD05815.1"/>
    </source>
</evidence>
<comment type="caution">
    <text evidence="1">The sequence shown here is derived from an EMBL/GenBank/DDBJ whole genome shotgun (WGS) entry which is preliminary data.</text>
</comment>
<sequence>MTVKTGEGGGEQVSATEHGADVALLDDERALLVGDAVHGLHDLLHLPDLQVLEEVILQDRLTQEVLRSEKETHGM</sequence>
<evidence type="ECO:0000313" key="2">
    <source>
        <dbReference type="Proteomes" id="UP000324222"/>
    </source>
</evidence>
<keyword evidence="2" id="KW-1185">Reference proteome</keyword>
<proteinExistence type="predicted"/>
<protein>
    <submittedName>
        <fullName evidence="1">Uncharacterized protein</fullName>
    </submittedName>
</protein>
<dbReference type="Proteomes" id="UP000324222">
    <property type="component" value="Unassembled WGS sequence"/>
</dbReference>
<reference evidence="1 2" key="1">
    <citation type="submission" date="2019-05" db="EMBL/GenBank/DDBJ databases">
        <title>Another draft genome of Portunus trituberculatus and its Hox gene families provides insights of decapod evolution.</title>
        <authorList>
            <person name="Jeong J.-H."/>
            <person name="Song I."/>
            <person name="Kim S."/>
            <person name="Choi T."/>
            <person name="Kim D."/>
            <person name="Ryu S."/>
            <person name="Kim W."/>
        </authorList>
    </citation>
    <scope>NUCLEOTIDE SEQUENCE [LARGE SCALE GENOMIC DNA]</scope>
    <source>
        <tissue evidence="1">Muscle</tissue>
    </source>
</reference>
<gene>
    <name evidence="1" type="ORF">E2C01_101582</name>
</gene>
<accession>A0A5B7KMA4</accession>
<dbReference type="EMBL" id="VSRR010147891">
    <property type="protein sequence ID" value="MPD05815.1"/>
    <property type="molecule type" value="Genomic_DNA"/>
</dbReference>
<organism evidence="1 2">
    <name type="scientific">Portunus trituberculatus</name>
    <name type="common">Swimming crab</name>
    <name type="synonym">Neptunus trituberculatus</name>
    <dbReference type="NCBI Taxonomy" id="210409"/>
    <lineage>
        <taxon>Eukaryota</taxon>
        <taxon>Metazoa</taxon>
        <taxon>Ecdysozoa</taxon>
        <taxon>Arthropoda</taxon>
        <taxon>Crustacea</taxon>
        <taxon>Multicrustacea</taxon>
        <taxon>Malacostraca</taxon>
        <taxon>Eumalacostraca</taxon>
        <taxon>Eucarida</taxon>
        <taxon>Decapoda</taxon>
        <taxon>Pleocyemata</taxon>
        <taxon>Brachyura</taxon>
        <taxon>Eubrachyura</taxon>
        <taxon>Portunoidea</taxon>
        <taxon>Portunidae</taxon>
        <taxon>Portuninae</taxon>
        <taxon>Portunus</taxon>
    </lineage>
</organism>
<dbReference type="AlphaFoldDB" id="A0A5B7KMA4"/>
<name>A0A5B7KMA4_PORTR</name>